<dbReference type="InterPro" id="IPR038109">
    <property type="entry name" value="DNA_bind_recomb_sf"/>
</dbReference>
<name>A0ABV8JK96_9BACL</name>
<organism evidence="4 5">
    <name type="scientific">Salinithrix halophila</name>
    <dbReference type="NCBI Taxonomy" id="1485204"/>
    <lineage>
        <taxon>Bacteria</taxon>
        <taxon>Bacillati</taxon>
        <taxon>Bacillota</taxon>
        <taxon>Bacilli</taxon>
        <taxon>Bacillales</taxon>
        <taxon>Thermoactinomycetaceae</taxon>
        <taxon>Salinithrix</taxon>
    </lineage>
</organism>
<feature type="coiled-coil region" evidence="1">
    <location>
        <begin position="384"/>
        <end position="453"/>
    </location>
</feature>
<keyword evidence="5" id="KW-1185">Reference proteome</keyword>
<dbReference type="Pfam" id="PF07508">
    <property type="entry name" value="Recombinase"/>
    <property type="match status" value="1"/>
</dbReference>
<dbReference type="PROSITE" id="PS51737">
    <property type="entry name" value="RECOMBINASE_DNA_BIND"/>
    <property type="match status" value="1"/>
</dbReference>
<dbReference type="CDD" id="cd00338">
    <property type="entry name" value="Ser_Recombinase"/>
    <property type="match status" value="1"/>
</dbReference>
<dbReference type="InterPro" id="IPR006119">
    <property type="entry name" value="Resolv_N"/>
</dbReference>
<dbReference type="InterPro" id="IPR011109">
    <property type="entry name" value="DNA_bind_recombinase_dom"/>
</dbReference>
<dbReference type="PANTHER" id="PTHR30461">
    <property type="entry name" value="DNA-INVERTASE FROM LAMBDOID PROPHAGE"/>
    <property type="match status" value="1"/>
</dbReference>
<dbReference type="InterPro" id="IPR050639">
    <property type="entry name" value="SSR_resolvase"/>
</dbReference>
<protein>
    <submittedName>
        <fullName evidence="4">Recombinase family protein</fullName>
    </submittedName>
</protein>
<evidence type="ECO:0000313" key="4">
    <source>
        <dbReference type="EMBL" id="MFC4077187.1"/>
    </source>
</evidence>
<dbReference type="InterPro" id="IPR025827">
    <property type="entry name" value="Zn_ribbon_recom_dom"/>
</dbReference>
<accession>A0ABV8JK96</accession>
<feature type="domain" description="Resolvase/invertase-type recombinase catalytic" evidence="2">
    <location>
        <begin position="3"/>
        <end position="155"/>
    </location>
</feature>
<dbReference type="EMBL" id="JBHSAP010000010">
    <property type="protein sequence ID" value="MFC4077187.1"/>
    <property type="molecule type" value="Genomic_DNA"/>
</dbReference>
<evidence type="ECO:0000313" key="5">
    <source>
        <dbReference type="Proteomes" id="UP001595843"/>
    </source>
</evidence>
<sequence length="513" mass="59968">MDRVAVYLRKSRADMEAEARGEGETLRKHRKTLLSLAKKQGFNIVRIREEIASGESLIHRPEMMALLKEVETGIYDGVLVMDMDRLGRGNMQEQGLILDTLRRSGTKIVTPRKVYDLQDEWDEEYSEFEAFMARKELKLITRRLQSGRRRSLEDGNWIASTAPYGYRIIKDDRGHTLEPIEEEANAVRLIFKWYTSTESERAGTYRIAERLNEMGIKPRRSREWMGNLVLNIIKKSPVYAGYIQWGKVDYQKVAEGRKQTRTKPQEEWVEVKGRHTPLIDRETADKAMDILERRTHPPYRQLQGIKNPLAGVVKCGKCGRSMVRQDSQKQKPHLLCINKQCNNKSTRFDYVESRLLNVLGDWLKEYRLQWEPESREQKDDLSEITAREQAIKSLEKELTELEGQRERLHDLLERGIYDDETFMERSTRLAARISDTRTAIKRAKEDKAKAEEQSKARSNVIPQVEHVLGLYPKTFDPKQKNILLKSILERVEYTKEPNQVKDQFTLDVFPKLD</sequence>
<evidence type="ECO:0000256" key="1">
    <source>
        <dbReference type="SAM" id="Coils"/>
    </source>
</evidence>
<dbReference type="InterPro" id="IPR036162">
    <property type="entry name" value="Resolvase-like_N_sf"/>
</dbReference>
<dbReference type="SUPFAM" id="SSF53041">
    <property type="entry name" value="Resolvase-like"/>
    <property type="match status" value="1"/>
</dbReference>
<keyword evidence="1" id="KW-0175">Coiled coil</keyword>
<dbReference type="RefSeq" id="WP_380704873.1">
    <property type="nucleotide sequence ID" value="NZ_JBHSAP010000010.1"/>
</dbReference>
<dbReference type="SMART" id="SM00857">
    <property type="entry name" value="Resolvase"/>
    <property type="match status" value="1"/>
</dbReference>
<proteinExistence type="predicted"/>
<dbReference type="Pfam" id="PF00239">
    <property type="entry name" value="Resolvase"/>
    <property type="match status" value="1"/>
</dbReference>
<dbReference type="Pfam" id="PF13408">
    <property type="entry name" value="Zn_ribbon_recom"/>
    <property type="match status" value="1"/>
</dbReference>
<feature type="domain" description="Recombinase" evidence="3">
    <location>
        <begin position="163"/>
        <end position="297"/>
    </location>
</feature>
<dbReference type="PROSITE" id="PS51736">
    <property type="entry name" value="RECOMBINASES_3"/>
    <property type="match status" value="1"/>
</dbReference>
<gene>
    <name evidence="4" type="ORF">ACFOUO_10265</name>
</gene>
<dbReference type="Gene3D" id="3.40.50.1390">
    <property type="entry name" value="Resolvase, N-terminal catalytic domain"/>
    <property type="match status" value="1"/>
</dbReference>
<evidence type="ECO:0000259" key="3">
    <source>
        <dbReference type="PROSITE" id="PS51737"/>
    </source>
</evidence>
<dbReference type="Gene3D" id="3.90.1750.20">
    <property type="entry name" value="Putative Large Serine Recombinase, Chain B, Domain 2"/>
    <property type="match status" value="1"/>
</dbReference>
<evidence type="ECO:0000259" key="2">
    <source>
        <dbReference type="PROSITE" id="PS51736"/>
    </source>
</evidence>
<comment type="caution">
    <text evidence="4">The sequence shown here is derived from an EMBL/GenBank/DDBJ whole genome shotgun (WGS) entry which is preliminary data.</text>
</comment>
<dbReference type="PANTHER" id="PTHR30461:SF23">
    <property type="entry name" value="DNA RECOMBINASE-RELATED"/>
    <property type="match status" value="1"/>
</dbReference>
<dbReference type="Proteomes" id="UP001595843">
    <property type="component" value="Unassembled WGS sequence"/>
</dbReference>
<reference evidence="5" key="1">
    <citation type="journal article" date="2019" name="Int. J. Syst. Evol. Microbiol.">
        <title>The Global Catalogue of Microorganisms (GCM) 10K type strain sequencing project: providing services to taxonomists for standard genome sequencing and annotation.</title>
        <authorList>
            <consortium name="The Broad Institute Genomics Platform"/>
            <consortium name="The Broad Institute Genome Sequencing Center for Infectious Disease"/>
            <person name="Wu L."/>
            <person name="Ma J."/>
        </authorList>
    </citation>
    <scope>NUCLEOTIDE SEQUENCE [LARGE SCALE GENOMIC DNA]</scope>
    <source>
        <strain evidence="5">IBRC-M 10813</strain>
    </source>
</reference>